<dbReference type="PATRIC" id="fig|1212489.4.peg.60"/>
<feature type="compositionally biased region" description="Polar residues" evidence="2">
    <location>
        <begin position="108"/>
        <end position="132"/>
    </location>
</feature>
<evidence type="ECO:0000256" key="2">
    <source>
        <dbReference type="SAM" id="MobiDB-lite"/>
    </source>
</evidence>
<evidence type="ECO:0000313" key="4">
    <source>
        <dbReference type="Proteomes" id="UP000054736"/>
    </source>
</evidence>
<protein>
    <submittedName>
        <fullName evidence="3">Uncharacterized protein</fullName>
    </submittedName>
</protein>
<gene>
    <name evidence="3" type="ORF">Ldro_0059</name>
</gene>
<accession>A0A0W0TE16</accession>
<feature type="compositionally biased region" description="Polar residues" evidence="2">
    <location>
        <begin position="151"/>
        <end position="179"/>
    </location>
</feature>
<name>A0A0W0TE16_9GAMM</name>
<keyword evidence="1" id="KW-0175">Coiled coil</keyword>
<dbReference type="EMBL" id="LNXY01000001">
    <property type="protein sequence ID" value="KTC93709.1"/>
    <property type="molecule type" value="Genomic_DNA"/>
</dbReference>
<dbReference type="AlphaFoldDB" id="A0A0W0TE16"/>
<dbReference type="OrthoDB" id="5653929at2"/>
<feature type="compositionally biased region" description="Basic and acidic residues" evidence="2">
    <location>
        <begin position="138"/>
        <end position="149"/>
    </location>
</feature>
<feature type="coiled-coil region" evidence="1">
    <location>
        <begin position="559"/>
        <end position="586"/>
    </location>
</feature>
<feature type="compositionally biased region" description="Basic and acidic residues" evidence="2">
    <location>
        <begin position="692"/>
        <end position="703"/>
    </location>
</feature>
<comment type="caution">
    <text evidence="3">The sequence shown here is derived from an EMBL/GenBank/DDBJ whole genome shotgun (WGS) entry which is preliminary data.</text>
</comment>
<feature type="region of interest" description="Disordered" evidence="2">
    <location>
        <begin position="620"/>
        <end position="703"/>
    </location>
</feature>
<organism evidence="3 4">
    <name type="scientific">Legionella drozanskii LLAP-1</name>
    <dbReference type="NCBI Taxonomy" id="1212489"/>
    <lineage>
        <taxon>Bacteria</taxon>
        <taxon>Pseudomonadati</taxon>
        <taxon>Pseudomonadota</taxon>
        <taxon>Gammaproteobacteria</taxon>
        <taxon>Legionellales</taxon>
        <taxon>Legionellaceae</taxon>
        <taxon>Legionella</taxon>
    </lineage>
</organism>
<feature type="compositionally biased region" description="Basic and acidic residues" evidence="2">
    <location>
        <begin position="658"/>
        <end position="673"/>
    </location>
</feature>
<dbReference type="Proteomes" id="UP000054736">
    <property type="component" value="Unassembled WGS sequence"/>
</dbReference>
<keyword evidence="4" id="KW-1185">Reference proteome</keyword>
<dbReference type="RefSeq" id="WP_058494426.1">
    <property type="nucleotide sequence ID" value="NZ_CAAAIU010000006.1"/>
</dbReference>
<evidence type="ECO:0000313" key="3">
    <source>
        <dbReference type="EMBL" id="KTC93709.1"/>
    </source>
</evidence>
<dbReference type="STRING" id="1212489.Ldro_0059"/>
<reference evidence="3 4" key="1">
    <citation type="submission" date="2015-11" db="EMBL/GenBank/DDBJ databases">
        <title>Genomic analysis of 38 Legionella species identifies large and diverse effector repertoires.</title>
        <authorList>
            <person name="Burstein D."/>
            <person name="Amaro F."/>
            <person name="Zusman T."/>
            <person name="Lifshitz Z."/>
            <person name="Cohen O."/>
            <person name="Gilbert J.A."/>
            <person name="Pupko T."/>
            <person name="Shuman H.A."/>
            <person name="Segal G."/>
        </authorList>
    </citation>
    <scope>NUCLEOTIDE SEQUENCE [LARGE SCALE GENOMIC DNA]</scope>
    <source>
        <strain evidence="3 4">ATCC 700990</strain>
    </source>
</reference>
<sequence>MTSCYIKSLCFRGSPLVWEYDQDTDKAVCLFTVIGASTKTDKKSIIAYLSKQKMEGLVIDGETVTLSKVKENYAKDFMSIVSAPLPPTIPPLNLSNISSPPSKPAPRQTLNPAQEKSRLTRSQNVPRTNVKSFFSEASGKEEARSKEPPKLSSSQSIPQSTPARTQKSKPSSSEKNQPTGLAFKTIFPENVDSDLAADTTHYQIMAISNAKVAVNDEEYVTKTDSSYFRNKYELELAKPSTVIHSRTTFHGKITKVSNGELLPVKEQQMKIFEDFFDNILDHLYGKRPTDPQLIHFFQEAIRHAMLNEPKGMVVKPDQSVNIGLTYLEEKPQREMENKSQGLAKEMIHQAIFERARVHLRVFRFFITNDIKSTALTADKKIQAELDALKLTLRKQRKLFAEACVLLEELTELTGKSGRIATKHKLISQIIEVHRKERTNLPLKSLMEEKFKEFDTIEVAAFEDTKTRIILIPEKLKENLIMDGYSCYQFIKNFLEGRFSEKKEHKKREHKKKEHIESITEQIIAKTVGLIHDNFNHKNDRIPNMYASEDEDFYFSESIERQLMEELPQLEAKLDQKQYEKTKYEQELVEICSDWIFAFIESLLQNKVTIDLSALEHKHISKAESEEAKTPRRRARTNSDPKESGLLSPRKGISGLFRSKSDRDTKESGRDETPTPKTPRNLSSSGKLDSQATEEKNESTFELG</sequence>
<feature type="compositionally biased region" description="Polar residues" evidence="2">
    <location>
        <begin position="677"/>
        <end position="690"/>
    </location>
</feature>
<feature type="compositionally biased region" description="Basic and acidic residues" evidence="2">
    <location>
        <begin position="620"/>
        <end position="629"/>
    </location>
</feature>
<feature type="region of interest" description="Disordered" evidence="2">
    <location>
        <begin position="92"/>
        <end position="181"/>
    </location>
</feature>
<proteinExistence type="predicted"/>
<evidence type="ECO:0000256" key="1">
    <source>
        <dbReference type="SAM" id="Coils"/>
    </source>
</evidence>